<keyword evidence="5 6" id="KW-0472">Membrane</keyword>
<evidence type="ECO:0000313" key="8">
    <source>
        <dbReference type="EMBL" id="GFO39030.1"/>
    </source>
</evidence>
<keyword evidence="3 6" id="KW-0812">Transmembrane</keyword>
<dbReference type="AlphaFoldDB" id="A0AAV4D4U3"/>
<name>A0AAV4D4U3_9GAST</name>
<dbReference type="InterPro" id="IPR036259">
    <property type="entry name" value="MFS_trans_sf"/>
</dbReference>
<dbReference type="EMBL" id="BLXT01007370">
    <property type="protein sequence ID" value="GFO39030.1"/>
    <property type="molecule type" value="Genomic_DNA"/>
</dbReference>
<dbReference type="InterPro" id="IPR051717">
    <property type="entry name" value="MFS_MFSD6"/>
</dbReference>
<evidence type="ECO:0000259" key="7">
    <source>
        <dbReference type="Pfam" id="PF12832"/>
    </source>
</evidence>
<reference evidence="8 9" key="1">
    <citation type="journal article" date="2021" name="Elife">
        <title>Chloroplast acquisition without the gene transfer in kleptoplastic sea slugs, Plakobranchus ocellatus.</title>
        <authorList>
            <person name="Maeda T."/>
            <person name="Takahashi S."/>
            <person name="Yoshida T."/>
            <person name="Shimamura S."/>
            <person name="Takaki Y."/>
            <person name="Nagai Y."/>
            <person name="Toyoda A."/>
            <person name="Suzuki Y."/>
            <person name="Arimoto A."/>
            <person name="Ishii H."/>
            <person name="Satoh N."/>
            <person name="Nishiyama T."/>
            <person name="Hasebe M."/>
            <person name="Maruyama T."/>
            <person name="Minagawa J."/>
            <person name="Obokata J."/>
            <person name="Shigenobu S."/>
        </authorList>
    </citation>
    <scope>NUCLEOTIDE SEQUENCE [LARGE SCALE GENOMIC DNA]</scope>
</reference>
<organism evidence="8 9">
    <name type="scientific">Plakobranchus ocellatus</name>
    <dbReference type="NCBI Taxonomy" id="259542"/>
    <lineage>
        <taxon>Eukaryota</taxon>
        <taxon>Metazoa</taxon>
        <taxon>Spiralia</taxon>
        <taxon>Lophotrochozoa</taxon>
        <taxon>Mollusca</taxon>
        <taxon>Gastropoda</taxon>
        <taxon>Heterobranchia</taxon>
        <taxon>Euthyneura</taxon>
        <taxon>Panpulmonata</taxon>
        <taxon>Sacoglossa</taxon>
        <taxon>Placobranchoidea</taxon>
        <taxon>Plakobranchidae</taxon>
        <taxon>Plakobranchus</taxon>
    </lineage>
</organism>
<evidence type="ECO:0000256" key="5">
    <source>
        <dbReference type="ARBA" id="ARBA00023136"/>
    </source>
</evidence>
<dbReference type="Gene3D" id="1.20.1250.20">
    <property type="entry name" value="MFS general substrate transporter like domains"/>
    <property type="match status" value="1"/>
</dbReference>
<comment type="caution">
    <text evidence="8">The sequence shown here is derived from an EMBL/GenBank/DDBJ whole genome shotgun (WGS) entry which is preliminary data.</text>
</comment>
<gene>
    <name evidence="8" type="ORF">PoB_006553500</name>
</gene>
<comment type="subcellular location">
    <subcellularLocation>
        <location evidence="1">Membrane</location>
        <topology evidence="1">Multi-pass membrane protein</topology>
    </subcellularLocation>
</comment>
<evidence type="ECO:0000256" key="2">
    <source>
        <dbReference type="ARBA" id="ARBA00005241"/>
    </source>
</evidence>
<feature type="transmembrane region" description="Helical" evidence="6">
    <location>
        <begin position="38"/>
        <end position="63"/>
    </location>
</feature>
<evidence type="ECO:0000256" key="1">
    <source>
        <dbReference type="ARBA" id="ARBA00004141"/>
    </source>
</evidence>
<dbReference type="Proteomes" id="UP000735302">
    <property type="component" value="Unassembled WGS sequence"/>
</dbReference>
<evidence type="ECO:0000256" key="4">
    <source>
        <dbReference type="ARBA" id="ARBA00022989"/>
    </source>
</evidence>
<protein>
    <submittedName>
        <fullName evidence="8">Major facilitator superfamily domain-containing protein 6</fullName>
    </submittedName>
</protein>
<sequence>MLYETINKLFNDPSTFLLVLKLIRFSSRTFRLVSHTNIFYLIMAVYAIRFLAFSFLGNAWLAVPLELLKGVTYSLTYMAASYTAGQMAPAGTEASCQAIAGALYWDLGEWTQSLSTVCTF</sequence>
<proteinExistence type="inferred from homology"/>
<dbReference type="SUPFAM" id="SSF103473">
    <property type="entry name" value="MFS general substrate transporter"/>
    <property type="match status" value="1"/>
</dbReference>
<keyword evidence="4 6" id="KW-1133">Transmembrane helix</keyword>
<dbReference type="PANTHER" id="PTHR16172:SF41">
    <property type="entry name" value="MAJOR FACILITATOR SUPERFAMILY DOMAIN-CONTAINING PROTEIN 6-LIKE"/>
    <property type="match status" value="1"/>
</dbReference>
<accession>A0AAV4D4U3</accession>
<dbReference type="InterPro" id="IPR024989">
    <property type="entry name" value="MFS_assoc_dom"/>
</dbReference>
<comment type="similarity">
    <text evidence="2">Belongs to the major facilitator superfamily. MFSD6 family.</text>
</comment>
<evidence type="ECO:0000256" key="6">
    <source>
        <dbReference type="SAM" id="Phobius"/>
    </source>
</evidence>
<feature type="domain" description="Major facilitator superfamily associated" evidence="7">
    <location>
        <begin position="18"/>
        <end position="109"/>
    </location>
</feature>
<evidence type="ECO:0000313" key="9">
    <source>
        <dbReference type="Proteomes" id="UP000735302"/>
    </source>
</evidence>
<keyword evidence="9" id="KW-1185">Reference proteome</keyword>
<dbReference type="PANTHER" id="PTHR16172">
    <property type="entry name" value="MAJOR FACILITATOR SUPERFAMILY DOMAIN-CONTAINING PROTEIN 6-LIKE"/>
    <property type="match status" value="1"/>
</dbReference>
<dbReference type="GO" id="GO:0016020">
    <property type="term" value="C:membrane"/>
    <property type="evidence" value="ECO:0007669"/>
    <property type="project" value="UniProtKB-SubCell"/>
</dbReference>
<dbReference type="Pfam" id="PF12832">
    <property type="entry name" value="MFS_1_like"/>
    <property type="match status" value="1"/>
</dbReference>
<evidence type="ECO:0000256" key="3">
    <source>
        <dbReference type="ARBA" id="ARBA00022692"/>
    </source>
</evidence>